<evidence type="ECO:0000313" key="4">
    <source>
        <dbReference type="Proteomes" id="UP000559027"/>
    </source>
</evidence>
<dbReference type="Pfam" id="PF13087">
    <property type="entry name" value="AAA_12"/>
    <property type="match status" value="1"/>
</dbReference>
<dbReference type="InterPro" id="IPR047187">
    <property type="entry name" value="SF1_C_Upf1"/>
</dbReference>
<protein>
    <recommendedName>
        <fullName evidence="2">DNA2/NAM7 helicase-like C-terminal domain-containing protein</fullName>
    </recommendedName>
</protein>
<dbReference type="PANTHER" id="PTHR10887">
    <property type="entry name" value="DNA2/NAM7 HELICASE FAMILY"/>
    <property type="match status" value="1"/>
</dbReference>
<feature type="compositionally biased region" description="Polar residues" evidence="1">
    <location>
        <begin position="109"/>
        <end position="123"/>
    </location>
</feature>
<dbReference type="Gene3D" id="3.40.50.300">
    <property type="entry name" value="P-loop containing nucleotide triphosphate hydrolases"/>
    <property type="match status" value="2"/>
</dbReference>
<feature type="domain" description="DNA2/NAM7 helicase-like C-terminal" evidence="2">
    <location>
        <begin position="654"/>
        <end position="873"/>
    </location>
</feature>
<dbReference type="InterPro" id="IPR045055">
    <property type="entry name" value="DNA2/NAM7-like"/>
</dbReference>
<dbReference type="Proteomes" id="UP000559027">
    <property type="component" value="Unassembled WGS sequence"/>
</dbReference>
<dbReference type="PANTHER" id="PTHR10887:SF322">
    <property type="entry name" value="HELICASE MOV-10"/>
    <property type="match status" value="1"/>
</dbReference>
<evidence type="ECO:0000256" key="1">
    <source>
        <dbReference type="SAM" id="MobiDB-lite"/>
    </source>
</evidence>
<dbReference type="EMBL" id="JAACJO010000010">
    <property type="protein sequence ID" value="KAF5353338.1"/>
    <property type="molecule type" value="Genomic_DNA"/>
</dbReference>
<dbReference type="SUPFAM" id="SSF52540">
    <property type="entry name" value="P-loop containing nucleoside triphosphate hydrolases"/>
    <property type="match status" value="1"/>
</dbReference>
<accession>A0A8H5FYE4</accession>
<dbReference type="GO" id="GO:0035194">
    <property type="term" value="P:regulatory ncRNA-mediated post-transcriptional gene silencing"/>
    <property type="evidence" value="ECO:0007669"/>
    <property type="project" value="TreeGrafter"/>
</dbReference>
<keyword evidence="4" id="KW-1185">Reference proteome</keyword>
<dbReference type="OrthoDB" id="6513042at2759"/>
<dbReference type="GO" id="GO:0005829">
    <property type="term" value="C:cytosol"/>
    <property type="evidence" value="ECO:0007669"/>
    <property type="project" value="TreeGrafter"/>
</dbReference>
<feature type="region of interest" description="Disordered" evidence="1">
    <location>
        <begin position="61"/>
        <end position="143"/>
    </location>
</feature>
<evidence type="ECO:0000313" key="3">
    <source>
        <dbReference type="EMBL" id="KAF5353338.1"/>
    </source>
</evidence>
<feature type="compositionally biased region" description="Pro residues" evidence="1">
    <location>
        <begin position="1"/>
        <end position="11"/>
    </location>
</feature>
<gene>
    <name evidence="3" type="ORF">D9756_008084</name>
</gene>
<sequence length="946" mass="106621">MMPYQHPPRVPPMDHYSQPYSPSSYASPTSPYGHQQIYYPGPHAPDLIQVDDAQYDSNTHPYWKDRVVPRPGFRSPRTLGSTADNNRIVIKDPKNLKETQTKQLLPPRSLNQSNQLKSPPQNRKTSENKVESSESLPLAKNHGLDKYAPSFVPQSLRNIQKVMHQLEPLPPVSPFPPLDYSASFLLPDLIEKRESQLLSRLPPSADEHIAPLDSTHYHEHWSPILQTEVDHLCSQRASIVLWAIKDLKLTDWKRNEFSLAVPGLRENYPRLDAGDLVKMRLVIPSQNGFTEPFFKTGIAFEARVIAVQKREGVVHLYAPPLEEYIQNYWTGIALYLAQTADHIPFQLPLTFNISFLVNARPFCLMESAVADLSSAMITATANATKPEQDSPLIVKWLFPEAEHIAKTPPRWISDVRAVEDLKLNDKDLNEEQKHAVSSVALREWPVPTIVETVLQILSVQPTACILLCAPSNPATDTLVLRLRNSLKPTEMLRLNDQGRTINQVPSKLLPYCYIDASAENKFSIPPFKELMKYRVVACSCIDANILADAQCTNRALMRLENEVVGSIHPHTTELPVAKLHWTHLLIDEAAQGSEPELCIPISVVATDPPVRTISNTVPVGNKVELSQPQLALCGDRFQLGPIVSSPDARKAELDMSLLQRLFELPLYADEQSTTAYYRPCSHLRKNYRSRPAILMPPSALFYDDKLVPCAVNGKIRWSRLVRRGKKGGKVGTAMPLRVVACEAIEECIDEKSTWFNLGEIEIVMQIVKELMKEANSCEPPLKPRNIGIISPFRAQVWKLRETLREENLRDVDVGTVEDWQGRENRVIIVSCVRSSARFLDDDFQKGLGLFREPKRMNVAITRAKELLVIIGNPNLLKQDPYWKPFLQFALRNNLYEGPEVDLEVDGNYISKLEAALYHADGVDETADPEKIGVLVAGIVAGEVLRE</sequence>
<dbReference type="InterPro" id="IPR041679">
    <property type="entry name" value="DNA2/NAM7-like_C"/>
</dbReference>
<proteinExistence type="predicted"/>
<feature type="compositionally biased region" description="Low complexity" evidence="1">
    <location>
        <begin position="16"/>
        <end position="32"/>
    </location>
</feature>
<dbReference type="CDD" id="cd18808">
    <property type="entry name" value="SF1_C_Upf1"/>
    <property type="match status" value="1"/>
</dbReference>
<dbReference type="AlphaFoldDB" id="A0A8H5FYE4"/>
<organism evidence="3 4">
    <name type="scientific">Leucocoprinus leucothites</name>
    <dbReference type="NCBI Taxonomy" id="201217"/>
    <lineage>
        <taxon>Eukaryota</taxon>
        <taxon>Fungi</taxon>
        <taxon>Dikarya</taxon>
        <taxon>Basidiomycota</taxon>
        <taxon>Agaricomycotina</taxon>
        <taxon>Agaricomycetes</taxon>
        <taxon>Agaricomycetidae</taxon>
        <taxon>Agaricales</taxon>
        <taxon>Agaricineae</taxon>
        <taxon>Agaricaceae</taxon>
        <taxon>Leucocoprinus</taxon>
    </lineage>
</organism>
<evidence type="ECO:0000259" key="2">
    <source>
        <dbReference type="Pfam" id="PF13087"/>
    </source>
</evidence>
<comment type="caution">
    <text evidence="3">The sequence shown here is derived from an EMBL/GenBank/DDBJ whole genome shotgun (WGS) entry which is preliminary data.</text>
</comment>
<feature type="region of interest" description="Disordered" evidence="1">
    <location>
        <begin position="1"/>
        <end position="40"/>
    </location>
</feature>
<reference evidence="3 4" key="1">
    <citation type="journal article" date="2020" name="ISME J.">
        <title>Uncovering the hidden diversity of litter-decomposition mechanisms in mushroom-forming fungi.</title>
        <authorList>
            <person name="Floudas D."/>
            <person name="Bentzer J."/>
            <person name="Ahren D."/>
            <person name="Johansson T."/>
            <person name="Persson P."/>
            <person name="Tunlid A."/>
        </authorList>
    </citation>
    <scope>NUCLEOTIDE SEQUENCE [LARGE SCALE GENOMIC DNA]</scope>
    <source>
        <strain evidence="3 4">CBS 146.42</strain>
    </source>
</reference>
<name>A0A8H5FYE4_9AGAR</name>
<dbReference type="InterPro" id="IPR027417">
    <property type="entry name" value="P-loop_NTPase"/>
</dbReference>
<feature type="compositionally biased region" description="Basic and acidic residues" evidence="1">
    <location>
        <begin position="89"/>
        <end position="100"/>
    </location>
</feature>